<evidence type="ECO:0000313" key="2">
    <source>
        <dbReference type="EMBL" id="OMO94751.1"/>
    </source>
</evidence>
<feature type="compositionally biased region" description="Polar residues" evidence="1">
    <location>
        <begin position="158"/>
        <end position="168"/>
    </location>
</feature>
<dbReference type="AlphaFoldDB" id="A0A1R3JIT2"/>
<feature type="compositionally biased region" description="Acidic residues" evidence="1">
    <location>
        <begin position="198"/>
        <end position="208"/>
    </location>
</feature>
<dbReference type="EMBL" id="AWUE01015977">
    <property type="protein sequence ID" value="OMO94751.1"/>
    <property type="molecule type" value="Genomic_DNA"/>
</dbReference>
<dbReference type="Proteomes" id="UP000187203">
    <property type="component" value="Unassembled WGS sequence"/>
</dbReference>
<reference evidence="3" key="1">
    <citation type="submission" date="2013-09" db="EMBL/GenBank/DDBJ databases">
        <title>Corchorus olitorius genome sequencing.</title>
        <authorList>
            <person name="Alam M."/>
            <person name="Haque M.S."/>
            <person name="Islam M.S."/>
            <person name="Emdad E.M."/>
            <person name="Islam M.M."/>
            <person name="Ahmed B."/>
            <person name="Halim A."/>
            <person name="Hossen Q.M.M."/>
            <person name="Hossain M.Z."/>
            <person name="Ahmed R."/>
            <person name="Khan M.M."/>
            <person name="Islam R."/>
            <person name="Rashid M.M."/>
            <person name="Khan S.A."/>
            <person name="Rahman M.S."/>
            <person name="Alam M."/>
            <person name="Yahiya A.S."/>
            <person name="Khan M.S."/>
            <person name="Azam M.S."/>
            <person name="Haque T."/>
            <person name="Lashkar M.Z.H."/>
            <person name="Akhand A.I."/>
            <person name="Morshed G."/>
            <person name="Roy S."/>
            <person name="Uddin K.S."/>
            <person name="Rabeya T."/>
            <person name="Hossain A.S."/>
            <person name="Chowdhury A."/>
            <person name="Snigdha A.R."/>
            <person name="Mortoza M.S."/>
            <person name="Matin S.A."/>
            <person name="Hoque S.M.E."/>
            <person name="Islam M.K."/>
            <person name="Roy D.K."/>
            <person name="Haider R."/>
            <person name="Moosa M.M."/>
            <person name="Elias S.M."/>
            <person name="Hasan A.M."/>
            <person name="Jahan S."/>
            <person name="Shafiuddin M."/>
            <person name="Mahmood N."/>
            <person name="Shommy N.S."/>
        </authorList>
    </citation>
    <scope>NUCLEOTIDE SEQUENCE [LARGE SCALE GENOMIC DNA]</scope>
    <source>
        <strain evidence="3">cv. O-4</strain>
    </source>
</reference>
<feature type="compositionally biased region" description="Low complexity" evidence="1">
    <location>
        <begin position="173"/>
        <end position="189"/>
    </location>
</feature>
<evidence type="ECO:0000313" key="3">
    <source>
        <dbReference type="Proteomes" id="UP000187203"/>
    </source>
</evidence>
<feature type="compositionally biased region" description="Polar residues" evidence="1">
    <location>
        <begin position="292"/>
        <end position="302"/>
    </location>
</feature>
<proteinExistence type="predicted"/>
<evidence type="ECO:0000256" key="1">
    <source>
        <dbReference type="SAM" id="MobiDB-lite"/>
    </source>
</evidence>
<protein>
    <submittedName>
        <fullName evidence="2">Uncharacterized protein</fullName>
    </submittedName>
</protein>
<feature type="region of interest" description="Disordered" evidence="1">
    <location>
        <begin position="131"/>
        <end position="316"/>
    </location>
</feature>
<dbReference type="OrthoDB" id="10570932at2759"/>
<organism evidence="2 3">
    <name type="scientific">Corchorus olitorius</name>
    <dbReference type="NCBI Taxonomy" id="93759"/>
    <lineage>
        <taxon>Eukaryota</taxon>
        <taxon>Viridiplantae</taxon>
        <taxon>Streptophyta</taxon>
        <taxon>Embryophyta</taxon>
        <taxon>Tracheophyta</taxon>
        <taxon>Spermatophyta</taxon>
        <taxon>Magnoliopsida</taxon>
        <taxon>eudicotyledons</taxon>
        <taxon>Gunneridae</taxon>
        <taxon>Pentapetalae</taxon>
        <taxon>rosids</taxon>
        <taxon>malvids</taxon>
        <taxon>Malvales</taxon>
        <taxon>Malvaceae</taxon>
        <taxon>Grewioideae</taxon>
        <taxon>Apeibeae</taxon>
        <taxon>Corchorus</taxon>
    </lineage>
</organism>
<comment type="caution">
    <text evidence="2">The sequence shown here is derived from an EMBL/GenBank/DDBJ whole genome shotgun (WGS) entry which is preliminary data.</text>
</comment>
<gene>
    <name evidence="2" type="ORF">COLO4_16171</name>
</gene>
<feature type="region of interest" description="Disordered" evidence="1">
    <location>
        <begin position="1"/>
        <end position="32"/>
    </location>
</feature>
<name>A0A1R3JIT2_9ROSI</name>
<sequence length="316" mass="36524">MERIRGQRECSWSNSDRSSEGSDEEFISPYSNQPAPEARMRALRIPIVQPNLQNVPSRRKYWQKCLVGILKDFRRFSTRTLQRHINIENEDREEVLLCLEGKEQMEDITHNLGHGIFYEVQHHFTNDIRAYNRRRRRRNTTITYRSGQRPNQGDEAAQQHQEAGNGNQEMAPEENMPQQQNQENNNEENGQQRREPEPDMQPEADGNENLEAPTKQQPEHETQANGGEGNYTLNEEDFVSALLVNNPEEGEECTSSESQKRKRGDNNDTEETYSDSSRNLRKRMKQLEVGESSRSAAGNQTYGVWKAVPNQPPQAP</sequence>
<keyword evidence="3" id="KW-1185">Reference proteome</keyword>
<accession>A0A1R3JIT2</accession>